<feature type="transmembrane region" description="Helical" evidence="10">
    <location>
        <begin position="26"/>
        <end position="45"/>
    </location>
</feature>
<proteinExistence type="inferred from homology"/>
<accession>A0A7R9P4J7</accession>
<dbReference type="GO" id="GO:0005886">
    <property type="term" value="C:plasma membrane"/>
    <property type="evidence" value="ECO:0007669"/>
    <property type="project" value="TreeGrafter"/>
</dbReference>
<feature type="domain" description="G-protein coupled receptors family 1 profile" evidence="11">
    <location>
        <begin position="35"/>
        <end position="175"/>
    </location>
</feature>
<dbReference type="EMBL" id="OE179854">
    <property type="protein sequence ID" value="CAD7569912.1"/>
    <property type="molecule type" value="Genomic_DNA"/>
</dbReference>
<keyword evidence="6 10" id="KW-0472">Membrane</keyword>
<keyword evidence="7 9" id="KW-0675">Receptor</keyword>
<evidence type="ECO:0000256" key="5">
    <source>
        <dbReference type="ARBA" id="ARBA00023040"/>
    </source>
</evidence>
<keyword evidence="3 9" id="KW-0812">Transmembrane</keyword>
<dbReference type="SUPFAM" id="SSF81321">
    <property type="entry name" value="Family A G protein-coupled receptor-like"/>
    <property type="match status" value="1"/>
</dbReference>
<dbReference type="PRINTS" id="PR00237">
    <property type="entry name" value="GPCRRHODOPSN"/>
</dbReference>
<evidence type="ECO:0000256" key="7">
    <source>
        <dbReference type="ARBA" id="ARBA00023170"/>
    </source>
</evidence>
<dbReference type="PANTHER" id="PTHR24238">
    <property type="entry name" value="G-PROTEIN COUPLED RECEPTOR"/>
    <property type="match status" value="1"/>
</dbReference>
<evidence type="ECO:0000256" key="3">
    <source>
        <dbReference type="ARBA" id="ARBA00022692"/>
    </source>
</evidence>
<reference evidence="12" key="1">
    <citation type="submission" date="2020-11" db="EMBL/GenBank/DDBJ databases">
        <authorList>
            <person name="Tran Van P."/>
        </authorList>
    </citation>
    <scope>NUCLEOTIDE SEQUENCE</scope>
</reference>
<dbReference type="InterPro" id="IPR000276">
    <property type="entry name" value="GPCR_Rhodpsn"/>
</dbReference>
<comment type="similarity">
    <text evidence="2 9">Belongs to the G-protein coupled receptor 1 family.</text>
</comment>
<evidence type="ECO:0000313" key="12">
    <source>
        <dbReference type="EMBL" id="CAD7569912.1"/>
    </source>
</evidence>
<dbReference type="PROSITE" id="PS50262">
    <property type="entry name" value="G_PROTEIN_RECEP_F1_2"/>
    <property type="match status" value="1"/>
</dbReference>
<evidence type="ECO:0000256" key="2">
    <source>
        <dbReference type="ARBA" id="ARBA00010663"/>
    </source>
</evidence>
<evidence type="ECO:0000259" key="11">
    <source>
        <dbReference type="PROSITE" id="PS50262"/>
    </source>
</evidence>
<keyword evidence="5 9" id="KW-0297">G-protein coupled receptor</keyword>
<comment type="subcellular location">
    <subcellularLocation>
        <location evidence="1">Membrane</location>
        <topology evidence="1">Multi-pass membrane protein</topology>
    </subcellularLocation>
</comment>
<evidence type="ECO:0000256" key="8">
    <source>
        <dbReference type="ARBA" id="ARBA00023224"/>
    </source>
</evidence>
<evidence type="ECO:0000256" key="4">
    <source>
        <dbReference type="ARBA" id="ARBA00022989"/>
    </source>
</evidence>
<dbReference type="GO" id="GO:0008188">
    <property type="term" value="F:neuropeptide receptor activity"/>
    <property type="evidence" value="ECO:0007669"/>
    <property type="project" value="TreeGrafter"/>
</dbReference>
<gene>
    <name evidence="12" type="ORF">TCMB3V08_LOCUS2633</name>
</gene>
<dbReference type="PROSITE" id="PS00237">
    <property type="entry name" value="G_PROTEIN_RECEP_F1_1"/>
    <property type="match status" value="1"/>
</dbReference>
<evidence type="ECO:0000256" key="1">
    <source>
        <dbReference type="ARBA" id="ARBA00004141"/>
    </source>
</evidence>
<evidence type="ECO:0000256" key="6">
    <source>
        <dbReference type="ARBA" id="ARBA00023136"/>
    </source>
</evidence>
<keyword evidence="8 9" id="KW-0807">Transducer</keyword>
<evidence type="ECO:0000256" key="9">
    <source>
        <dbReference type="RuleBase" id="RU000688"/>
    </source>
</evidence>
<sequence length="175" mass="19995">MGLPIQLRDDHIARAHVENFRSMANLNIQASSVAVSVWTLVAISVERYYAICHPLKSLRWQTLSHAYKTIVIIWVVSLLLMLPIALLSELKPTNQGHHKCRESWPNIDYERAYNLLLDAVLLVLPLAVLSATYSLITRILYQGMMDEQTHCVRNEVKGKDLLQSMGHKNVYLSKM</sequence>
<dbReference type="AlphaFoldDB" id="A0A7R9P4J7"/>
<keyword evidence="4 10" id="KW-1133">Transmembrane helix</keyword>
<dbReference type="PANTHER" id="PTHR24238:SF75">
    <property type="entry name" value="CHOLECYSTOKININ-LIKE RECEPTOR AT 17D1-RELATED"/>
    <property type="match status" value="1"/>
</dbReference>
<feature type="transmembrane region" description="Helical" evidence="10">
    <location>
        <begin position="66"/>
        <end position="86"/>
    </location>
</feature>
<dbReference type="Pfam" id="PF00001">
    <property type="entry name" value="7tm_1"/>
    <property type="match status" value="1"/>
</dbReference>
<protein>
    <submittedName>
        <fullName evidence="12">(California timema) hypothetical protein</fullName>
    </submittedName>
</protein>
<dbReference type="Gene3D" id="1.20.1070.10">
    <property type="entry name" value="Rhodopsin 7-helix transmembrane proteins"/>
    <property type="match status" value="1"/>
</dbReference>
<dbReference type="InterPro" id="IPR017452">
    <property type="entry name" value="GPCR_Rhodpsn_7TM"/>
</dbReference>
<name>A0A7R9P4J7_TIMCA</name>
<evidence type="ECO:0000256" key="10">
    <source>
        <dbReference type="SAM" id="Phobius"/>
    </source>
</evidence>
<organism evidence="12">
    <name type="scientific">Timema californicum</name>
    <name type="common">California timema</name>
    <name type="synonym">Walking stick</name>
    <dbReference type="NCBI Taxonomy" id="61474"/>
    <lineage>
        <taxon>Eukaryota</taxon>
        <taxon>Metazoa</taxon>
        <taxon>Ecdysozoa</taxon>
        <taxon>Arthropoda</taxon>
        <taxon>Hexapoda</taxon>
        <taxon>Insecta</taxon>
        <taxon>Pterygota</taxon>
        <taxon>Neoptera</taxon>
        <taxon>Polyneoptera</taxon>
        <taxon>Phasmatodea</taxon>
        <taxon>Timematodea</taxon>
        <taxon>Timematoidea</taxon>
        <taxon>Timematidae</taxon>
        <taxon>Timema</taxon>
    </lineage>
</organism>
<feature type="transmembrane region" description="Helical" evidence="10">
    <location>
        <begin position="112"/>
        <end position="136"/>
    </location>
</feature>